<dbReference type="Proteomes" id="UP000324897">
    <property type="component" value="Chromosome 4"/>
</dbReference>
<protein>
    <submittedName>
        <fullName evidence="2">Uncharacterized protein</fullName>
    </submittedName>
</protein>
<proteinExistence type="predicted"/>
<name>A0A5J9VTJ6_9POAL</name>
<dbReference type="Gramene" id="TVU38875">
    <property type="protein sequence ID" value="TVU38875"/>
    <property type="gene ID" value="EJB05_12270"/>
</dbReference>
<organism evidence="2 3">
    <name type="scientific">Eragrostis curvula</name>
    <name type="common">weeping love grass</name>
    <dbReference type="NCBI Taxonomy" id="38414"/>
    <lineage>
        <taxon>Eukaryota</taxon>
        <taxon>Viridiplantae</taxon>
        <taxon>Streptophyta</taxon>
        <taxon>Embryophyta</taxon>
        <taxon>Tracheophyta</taxon>
        <taxon>Spermatophyta</taxon>
        <taxon>Magnoliopsida</taxon>
        <taxon>Liliopsida</taxon>
        <taxon>Poales</taxon>
        <taxon>Poaceae</taxon>
        <taxon>PACMAD clade</taxon>
        <taxon>Chloridoideae</taxon>
        <taxon>Eragrostideae</taxon>
        <taxon>Eragrostidinae</taxon>
        <taxon>Eragrostis</taxon>
    </lineage>
</organism>
<gene>
    <name evidence="2" type="ORF">EJB05_12270</name>
</gene>
<evidence type="ECO:0000256" key="1">
    <source>
        <dbReference type="SAM" id="MobiDB-lite"/>
    </source>
</evidence>
<sequence length="200" mass="22150">GTPEFTANRCIGASASPLFPPPPSSPSASPSRRRSPTSSSTPGTTSPSFPAPLRCGSEAPCALWWPQRLHRVVFHPGQRRGRLRGAGKGACEGAVLQLEVARPPPGSPFTKRMQERRERMEKKVNYQRILFPCQHPPILVLDARWPAALQTKQHSHGRRDVDIYMGKVNLFSVGNFFQRLQEAAEGKRAKQSYGTTCDQH</sequence>
<feature type="non-terminal residue" evidence="2">
    <location>
        <position position="200"/>
    </location>
</feature>
<keyword evidence="3" id="KW-1185">Reference proteome</keyword>
<reference evidence="2 3" key="1">
    <citation type="journal article" date="2019" name="Sci. Rep.">
        <title>A high-quality genome of Eragrostis curvula grass provides insights into Poaceae evolution and supports new strategies to enhance forage quality.</title>
        <authorList>
            <person name="Carballo J."/>
            <person name="Santos B.A.C.M."/>
            <person name="Zappacosta D."/>
            <person name="Garbus I."/>
            <person name="Selva J.P."/>
            <person name="Gallo C.A."/>
            <person name="Diaz A."/>
            <person name="Albertini E."/>
            <person name="Caccamo M."/>
            <person name="Echenique V."/>
        </authorList>
    </citation>
    <scope>NUCLEOTIDE SEQUENCE [LARGE SCALE GENOMIC DNA]</scope>
    <source>
        <strain evidence="3">cv. Victoria</strain>
        <tissue evidence="2">Leaf</tissue>
    </source>
</reference>
<feature type="region of interest" description="Disordered" evidence="1">
    <location>
        <begin position="1"/>
        <end position="52"/>
    </location>
</feature>
<comment type="caution">
    <text evidence="2">The sequence shown here is derived from an EMBL/GenBank/DDBJ whole genome shotgun (WGS) entry which is preliminary data.</text>
</comment>
<feature type="non-terminal residue" evidence="2">
    <location>
        <position position="1"/>
    </location>
</feature>
<evidence type="ECO:0000313" key="3">
    <source>
        <dbReference type="Proteomes" id="UP000324897"/>
    </source>
</evidence>
<dbReference type="EMBL" id="RWGY01000007">
    <property type="protein sequence ID" value="TVU38875.1"/>
    <property type="molecule type" value="Genomic_DNA"/>
</dbReference>
<dbReference type="AlphaFoldDB" id="A0A5J9VTJ6"/>
<feature type="compositionally biased region" description="Low complexity" evidence="1">
    <location>
        <begin position="26"/>
        <end position="52"/>
    </location>
</feature>
<accession>A0A5J9VTJ6</accession>
<evidence type="ECO:0000313" key="2">
    <source>
        <dbReference type="EMBL" id="TVU38875.1"/>
    </source>
</evidence>